<keyword evidence="5" id="KW-0653">Protein transport</keyword>
<keyword evidence="13" id="KW-1185">Reference proteome</keyword>
<dbReference type="InterPro" id="IPR024603">
    <property type="entry name" value="COG_complex_COG2_C"/>
</dbReference>
<sequence length="784" mass="88106">MLQDKSLGLQSSVVSYSRDEFLSSNFAASTFLEDHRHLQLEVLKTELNTSVKDLKHELVELINRDYADFISLSSNLTGVDAIIKDIGRPLEAMQNQVTWVRSSLQRVVDQLEAQLRTRAHIREKKAILHLLLSIHESVSKVEELLGISNQDASYTPPSGENGADVLANDDGKLIERVAIEFNQLQFFVTRGSNLPYVSNIEWRIARIKDTLTSNLSKALKAAYLKVISRPTDNVAATTLAQYLRTYVLIDKIKDAEEVFNEAVVSPFSRKLMKTHTSSEFNPQAMPSLPSSNSSNKNQTPSIIYNQIIAFAKQDCTPVLDLSSHVFKGTQHDMLVDSVWATCIAGITEKMSGVFAVGLPDVFQKNYLLAMDFVTRFESICKSRKTLSLLRLHPTYIDFMKRWQLPVYYQLRAKEIYGKLEYSTTSFEWFHANLKLDTSSTFAPFVLAPSHMMLESVSSCYNDSVFLWAVSFRFWRLTLQLVGRYILFMKSILAEVQNEAAPPVPSKDGVRSSIDTPSAQSTKAEVSDEVVLKRLGGLYRDCVMAGEQILRVGRERIAPKLTQGDVTFDSLERTLEASIEPLADIRSDATGRIVEILSKKCVESLRGDIFNIPGQYRRTNKEPPTRASYYTSSVLKPLSNFAATCKDMFGSAGLPAEWTNAILDDIVSKYEHGFTSICVEMLDSQKKISESLKRLRRVAPGKESVEDSGVMSDDDKIRLQVVLDVRQLGIECQGFGMDLTSSRTYQDLFAVISPFASLAEQPLQQQENTVQAEQETMVKQDDEKP</sequence>
<dbReference type="OrthoDB" id="332281at2759"/>
<evidence type="ECO:0000313" key="12">
    <source>
        <dbReference type="EMBL" id="TPX32873.1"/>
    </source>
</evidence>
<evidence type="ECO:0000256" key="1">
    <source>
        <dbReference type="ARBA" id="ARBA00004395"/>
    </source>
</evidence>
<keyword evidence="6" id="KW-0333">Golgi apparatus</keyword>
<feature type="region of interest" description="Disordered" evidence="9">
    <location>
        <begin position="762"/>
        <end position="784"/>
    </location>
</feature>
<evidence type="ECO:0000256" key="9">
    <source>
        <dbReference type="SAM" id="MobiDB-lite"/>
    </source>
</evidence>
<dbReference type="GeneID" id="42005301"/>
<feature type="domain" description="COG complex component COG2 C-terminal" evidence="11">
    <location>
        <begin position="400"/>
        <end position="724"/>
    </location>
</feature>
<gene>
    <name evidence="12" type="ORF">SmJEL517_g04076</name>
</gene>
<evidence type="ECO:0000256" key="8">
    <source>
        <dbReference type="ARBA" id="ARBA00031344"/>
    </source>
</evidence>
<feature type="compositionally biased region" description="Polar residues" evidence="9">
    <location>
        <begin position="762"/>
        <end position="773"/>
    </location>
</feature>
<dbReference type="GO" id="GO:0006891">
    <property type="term" value="P:intra-Golgi vesicle-mediated transport"/>
    <property type="evidence" value="ECO:0007669"/>
    <property type="project" value="TreeGrafter"/>
</dbReference>
<protein>
    <recommendedName>
        <fullName evidence="3">Conserved oligomeric Golgi complex subunit 2</fullName>
    </recommendedName>
    <alternativeName>
        <fullName evidence="8">Component of oligomeric Golgi complex 2</fullName>
    </alternativeName>
</protein>
<evidence type="ECO:0000256" key="5">
    <source>
        <dbReference type="ARBA" id="ARBA00022927"/>
    </source>
</evidence>
<feature type="domain" description="Conserved oligomeric Golgi complex subunit 2 N-terminal" evidence="10">
    <location>
        <begin position="16"/>
        <end position="86"/>
    </location>
</feature>
<dbReference type="Proteomes" id="UP000319731">
    <property type="component" value="Unassembled WGS sequence"/>
</dbReference>
<dbReference type="GO" id="GO:0007030">
    <property type="term" value="P:Golgi organization"/>
    <property type="evidence" value="ECO:0007669"/>
    <property type="project" value="InterPro"/>
</dbReference>
<dbReference type="PANTHER" id="PTHR12961">
    <property type="entry name" value="CONSERVED OLIGOMERIC GOLGI COMPLEX COMPONENT 2"/>
    <property type="match status" value="1"/>
</dbReference>
<keyword evidence="4" id="KW-0813">Transport</keyword>
<dbReference type="AlphaFoldDB" id="A0A507C5Q3"/>
<dbReference type="Pfam" id="PF12022">
    <property type="entry name" value="COG2_C"/>
    <property type="match status" value="1"/>
</dbReference>
<dbReference type="InterPro" id="IPR024602">
    <property type="entry name" value="COG_su2_N"/>
</dbReference>
<name>A0A507C5Q3_9FUNG</name>
<evidence type="ECO:0000256" key="6">
    <source>
        <dbReference type="ARBA" id="ARBA00023034"/>
    </source>
</evidence>
<dbReference type="InterPro" id="IPR009316">
    <property type="entry name" value="COG2"/>
</dbReference>
<evidence type="ECO:0000256" key="7">
    <source>
        <dbReference type="ARBA" id="ARBA00023136"/>
    </source>
</evidence>
<comment type="similarity">
    <text evidence="2">Belongs to the COG2 family.</text>
</comment>
<dbReference type="STRING" id="1806994.A0A507C5Q3"/>
<evidence type="ECO:0000256" key="3">
    <source>
        <dbReference type="ARBA" id="ARBA00020977"/>
    </source>
</evidence>
<dbReference type="Pfam" id="PF06148">
    <property type="entry name" value="COG2_N"/>
    <property type="match status" value="1"/>
</dbReference>
<evidence type="ECO:0000256" key="2">
    <source>
        <dbReference type="ARBA" id="ARBA00007603"/>
    </source>
</evidence>
<evidence type="ECO:0000259" key="10">
    <source>
        <dbReference type="Pfam" id="PF06148"/>
    </source>
</evidence>
<accession>A0A507C5Q3</accession>
<organism evidence="12 13">
    <name type="scientific">Synchytrium microbalum</name>
    <dbReference type="NCBI Taxonomy" id="1806994"/>
    <lineage>
        <taxon>Eukaryota</taxon>
        <taxon>Fungi</taxon>
        <taxon>Fungi incertae sedis</taxon>
        <taxon>Chytridiomycota</taxon>
        <taxon>Chytridiomycota incertae sedis</taxon>
        <taxon>Chytridiomycetes</taxon>
        <taxon>Synchytriales</taxon>
        <taxon>Synchytriaceae</taxon>
        <taxon>Synchytrium</taxon>
    </lineage>
</organism>
<proteinExistence type="inferred from homology"/>
<evidence type="ECO:0000256" key="4">
    <source>
        <dbReference type="ARBA" id="ARBA00022448"/>
    </source>
</evidence>
<dbReference type="EMBL" id="QEAO01000025">
    <property type="protein sequence ID" value="TPX32873.1"/>
    <property type="molecule type" value="Genomic_DNA"/>
</dbReference>
<dbReference type="GO" id="GO:0015031">
    <property type="term" value="P:protein transport"/>
    <property type="evidence" value="ECO:0007669"/>
    <property type="project" value="UniProtKB-KW"/>
</dbReference>
<evidence type="ECO:0000259" key="11">
    <source>
        <dbReference type="Pfam" id="PF12022"/>
    </source>
</evidence>
<dbReference type="GO" id="GO:0000139">
    <property type="term" value="C:Golgi membrane"/>
    <property type="evidence" value="ECO:0007669"/>
    <property type="project" value="UniProtKB-SubCell"/>
</dbReference>
<dbReference type="GO" id="GO:0017119">
    <property type="term" value="C:Golgi transport complex"/>
    <property type="evidence" value="ECO:0007669"/>
    <property type="project" value="TreeGrafter"/>
</dbReference>
<evidence type="ECO:0000313" key="13">
    <source>
        <dbReference type="Proteomes" id="UP000319731"/>
    </source>
</evidence>
<keyword evidence="7" id="KW-0472">Membrane</keyword>
<feature type="compositionally biased region" description="Basic and acidic residues" evidence="9">
    <location>
        <begin position="775"/>
        <end position="784"/>
    </location>
</feature>
<comment type="caution">
    <text evidence="12">The sequence shown here is derived from an EMBL/GenBank/DDBJ whole genome shotgun (WGS) entry which is preliminary data.</text>
</comment>
<comment type="subcellular location">
    <subcellularLocation>
        <location evidence="1">Golgi apparatus membrane</location>
        <topology evidence="1">Peripheral membrane protein</topology>
    </subcellularLocation>
</comment>
<reference evidence="12 13" key="1">
    <citation type="journal article" date="2019" name="Sci. Rep.">
        <title>Comparative genomics of chytrid fungi reveal insights into the obligate biotrophic and pathogenic lifestyle of Synchytrium endobioticum.</title>
        <authorList>
            <person name="van de Vossenberg B.T.L.H."/>
            <person name="Warris S."/>
            <person name="Nguyen H.D.T."/>
            <person name="van Gent-Pelzer M.P.E."/>
            <person name="Joly D.L."/>
            <person name="van de Geest H.C."/>
            <person name="Bonants P.J.M."/>
            <person name="Smith D.S."/>
            <person name="Levesque C.A."/>
            <person name="van der Lee T.A.J."/>
        </authorList>
    </citation>
    <scope>NUCLEOTIDE SEQUENCE [LARGE SCALE GENOMIC DNA]</scope>
    <source>
        <strain evidence="12 13">JEL517</strain>
    </source>
</reference>
<dbReference type="PANTHER" id="PTHR12961:SF0">
    <property type="entry name" value="CONSERVED OLIGOMERIC GOLGI COMPLEX SUBUNIT 2"/>
    <property type="match status" value="1"/>
</dbReference>
<dbReference type="RefSeq" id="XP_031024002.1">
    <property type="nucleotide sequence ID" value="XM_031170004.1"/>
</dbReference>